<dbReference type="KEGG" id="glz:GLAREA_08106"/>
<name>S3CE21_GLAL2</name>
<accession>S3CE21</accession>
<evidence type="ECO:0000313" key="2">
    <source>
        <dbReference type="Proteomes" id="UP000016922"/>
    </source>
</evidence>
<gene>
    <name evidence="1" type="ORF">GLAREA_08106</name>
</gene>
<dbReference type="Proteomes" id="UP000016922">
    <property type="component" value="Unassembled WGS sequence"/>
</dbReference>
<dbReference type="RefSeq" id="XP_008088343.1">
    <property type="nucleotide sequence ID" value="XM_008090152.1"/>
</dbReference>
<dbReference type="GeneID" id="19467156"/>
<reference evidence="1 2" key="1">
    <citation type="journal article" date="2013" name="BMC Genomics">
        <title>Genomics-driven discovery of the pneumocandin biosynthetic gene cluster in the fungus Glarea lozoyensis.</title>
        <authorList>
            <person name="Chen L."/>
            <person name="Yue Q."/>
            <person name="Zhang X."/>
            <person name="Xiang M."/>
            <person name="Wang C."/>
            <person name="Li S."/>
            <person name="Che Y."/>
            <person name="Ortiz-Lopez F.J."/>
            <person name="Bills G.F."/>
            <person name="Liu X."/>
            <person name="An Z."/>
        </authorList>
    </citation>
    <scope>NUCLEOTIDE SEQUENCE [LARGE SCALE GENOMIC DNA]</scope>
    <source>
        <strain evidence="2">ATCC 20868 / MF5171</strain>
    </source>
</reference>
<dbReference type="HOGENOM" id="CLU_2638266_0_0_1"/>
<protein>
    <submittedName>
        <fullName evidence="1">Uncharacterized protein</fullName>
    </submittedName>
</protein>
<evidence type="ECO:0000313" key="1">
    <source>
        <dbReference type="EMBL" id="EPE24255.1"/>
    </source>
</evidence>
<dbReference type="AlphaFoldDB" id="S3CE21"/>
<organism evidence="1 2">
    <name type="scientific">Glarea lozoyensis (strain ATCC 20868 / MF5171)</name>
    <dbReference type="NCBI Taxonomy" id="1116229"/>
    <lineage>
        <taxon>Eukaryota</taxon>
        <taxon>Fungi</taxon>
        <taxon>Dikarya</taxon>
        <taxon>Ascomycota</taxon>
        <taxon>Pezizomycotina</taxon>
        <taxon>Leotiomycetes</taxon>
        <taxon>Helotiales</taxon>
        <taxon>Helotiaceae</taxon>
        <taxon>Glarea</taxon>
    </lineage>
</organism>
<keyword evidence="2" id="KW-1185">Reference proteome</keyword>
<dbReference type="EMBL" id="KE145373">
    <property type="protein sequence ID" value="EPE24255.1"/>
    <property type="molecule type" value="Genomic_DNA"/>
</dbReference>
<sequence length="77" mass="8559">MKHVESTCMGKLIWSPGLHNRWLVNDVGSATNAGKLGKVVSSQGGASRICPNIFLKEFEDIEEHYLINEHLIVLRAV</sequence>
<proteinExistence type="predicted"/>